<evidence type="ECO:0000256" key="2">
    <source>
        <dbReference type="ARBA" id="ARBA00022448"/>
    </source>
</evidence>
<evidence type="ECO:0000313" key="8">
    <source>
        <dbReference type="EMBL" id="KAF9870999.1"/>
    </source>
</evidence>
<evidence type="ECO:0000256" key="5">
    <source>
        <dbReference type="ARBA" id="ARBA00023136"/>
    </source>
</evidence>
<name>A0A9P6HV95_9PEZI</name>
<dbReference type="AlphaFoldDB" id="A0A9P6HV95"/>
<dbReference type="GeneID" id="62167204"/>
<evidence type="ECO:0000256" key="6">
    <source>
        <dbReference type="SAM" id="Phobius"/>
    </source>
</evidence>
<feature type="transmembrane region" description="Helical" evidence="6">
    <location>
        <begin position="124"/>
        <end position="146"/>
    </location>
</feature>
<feature type="transmembrane region" description="Helical" evidence="6">
    <location>
        <begin position="233"/>
        <end position="253"/>
    </location>
</feature>
<dbReference type="SUPFAM" id="SSF103473">
    <property type="entry name" value="MFS general substrate transporter"/>
    <property type="match status" value="1"/>
</dbReference>
<keyword evidence="2" id="KW-0813">Transport</keyword>
<feature type="transmembrane region" description="Helical" evidence="6">
    <location>
        <begin position="296"/>
        <end position="317"/>
    </location>
</feature>
<dbReference type="FunFam" id="1.20.1250.20:FF:000013">
    <property type="entry name" value="MFS general substrate transporter"/>
    <property type="match status" value="1"/>
</dbReference>
<sequence>MIVLFILNFIDRNNFANARLRGLEADLNLTDVQYQTCISILLSGYVAMQVPSNMLLNKLKRPSWYLCGCVAVWGLISAATGAVQNFTGAVLCRFFLGCVEASFYPGSLLFLSRWYTRREMQLRVTILNAGNLAAQGFGGLIAAGILADMEGAAGIRAWRWLFIVEGSITIALAAVAVFILPDYPSTTKWLSEEQREIAQNRLALDHGLAGGYSEEEDVTAVQGLIMTCKDVKVWLLGLTYHTTIMGLSFVFFFPTITEALGYDRTVTLLLTAPPWIFAVLVSLPNAWHADKTGERFFHFFIPALTCIVGYIISATTTTTAPRYVSMFLMTVGFASGFVILAWISDTIPRPAAKKAAAIAMVNAMGNIGSIPGSYIWPAKYGPYYVESFGAEIGLLVLACTTALGLRFYLRLQNKRLDSEDALHNSLADKTNAKGIDGSGKDISSFRYLY</sequence>
<dbReference type="FunFam" id="1.20.1250.20:FF:000057">
    <property type="entry name" value="MFS general substrate transporter"/>
    <property type="match status" value="1"/>
</dbReference>
<organism evidence="8 9">
    <name type="scientific">Colletotrichum karsti</name>
    <dbReference type="NCBI Taxonomy" id="1095194"/>
    <lineage>
        <taxon>Eukaryota</taxon>
        <taxon>Fungi</taxon>
        <taxon>Dikarya</taxon>
        <taxon>Ascomycota</taxon>
        <taxon>Pezizomycotina</taxon>
        <taxon>Sordariomycetes</taxon>
        <taxon>Hypocreomycetidae</taxon>
        <taxon>Glomerellales</taxon>
        <taxon>Glomerellaceae</taxon>
        <taxon>Colletotrichum</taxon>
        <taxon>Colletotrichum boninense species complex</taxon>
    </lineage>
</organism>
<dbReference type="OrthoDB" id="2250022at2759"/>
<gene>
    <name evidence="8" type="ORF">CkaCkLH20_11416</name>
</gene>
<dbReference type="Pfam" id="PF07690">
    <property type="entry name" value="MFS_1"/>
    <property type="match status" value="1"/>
</dbReference>
<dbReference type="PANTHER" id="PTHR43791">
    <property type="entry name" value="PERMEASE-RELATED"/>
    <property type="match status" value="1"/>
</dbReference>
<feature type="transmembrane region" description="Helical" evidence="6">
    <location>
        <begin position="265"/>
        <end position="284"/>
    </location>
</feature>
<dbReference type="RefSeq" id="XP_038740460.1">
    <property type="nucleotide sequence ID" value="XM_038894130.1"/>
</dbReference>
<dbReference type="PROSITE" id="PS50850">
    <property type="entry name" value="MFS"/>
    <property type="match status" value="1"/>
</dbReference>
<dbReference type="EMBL" id="JAATWM020000048">
    <property type="protein sequence ID" value="KAF9870999.1"/>
    <property type="molecule type" value="Genomic_DNA"/>
</dbReference>
<evidence type="ECO:0000256" key="3">
    <source>
        <dbReference type="ARBA" id="ARBA00022692"/>
    </source>
</evidence>
<feature type="domain" description="Major facilitator superfamily (MFS) profile" evidence="7">
    <location>
        <begin position="1"/>
        <end position="416"/>
    </location>
</feature>
<dbReference type="PANTHER" id="PTHR43791:SF92">
    <property type="entry name" value="AGL026WP"/>
    <property type="match status" value="1"/>
</dbReference>
<dbReference type="Gene3D" id="1.20.1250.20">
    <property type="entry name" value="MFS general substrate transporter like domains"/>
    <property type="match status" value="2"/>
</dbReference>
<reference evidence="8" key="1">
    <citation type="submission" date="2020-03" db="EMBL/GenBank/DDBJ databases">
        <authorList>
            <person name="He L."/>
        </authorList>
    </citation>
    <scope>NUCLEOTIDE SEQUENCE</scope>
    <source>
        <strain evidence="8">CkLH20</strain>
    </source>
</reference>
<dbReference type="InterPro" id="IPR011701">
    <property type="entry name" value="MFS"/>
</dbReference>
<accession>A0A9P6HV95</accession>
<evidence type="ECO:0000256" key="1">
    <source>
        <dbReference type="ARBA" id="ARBA00004141"/>
    </source>
</evidence>
<dbReference type="InterPro" id="IPR020846">
    <property type="entry name" value="MFS_dom"/>
</dbReference>
<keyword evidence="3 6" id="KW-0812">Transmembrane</keyword>
<dbReference type="GO" id="GO:0016020">
    <property type="term" value="C:membrane"/>
    <property type="evidence" value="ECO:0007669"/>
    <property type="project" value="UniProtKB-SubCell"/>
</dbReference>
<feature type="transmembrane region" description="Helical" evidence="6">
    <location>
        <begin position="355"/>
        <end position="376"/>
    </location>
</feature>
<dbReference type="GO" id="GO:0022857">
    <property type="term" value="F:transmembrane transporter activity"/>
    <property type="evidence" value="ECO:0007669"/>
    <property type="project" value="InterPro"/>
</dbReference>
<reference evidence="8" key="2">
    <citation type="submission" date="2020-11" db="EMBL/GenBank/DDBJ databases">
        <title>Whole genome sequencing of Colletotrichum sp.</title>
        <authorList>
            <person name="Li H."/>
        </authorList>
    </citation>
    <scope>NUCLEOTIDE SEQUENCE</scope>
    <source>
        <strain evidence="8">CkLH20</strain>
    </source>
</reference>
<evidence type="ECO:0000256" key="4">
    <source>
        <dbReference type="ARBA" id="ARBA00022989"/>
    </source>
</evidence>
<proteinExistence type="predicted"/>
<keyword evidence="9" id="KW-1185">Reference proteome</keyword>
<feature type="transmembrane region" description="Helical" evidence="6">
    <location>
        <begin position="388"/>
        <end position="409"/>
    </location>
</feature>
<feature type="transmembrane region" description="Helical" evidence="6">
    <location>
        <begin position="63"/>
        <end position="82"/>
    </location>
</feature>
<keyword evidence="5 6" id="KW-0472">Membrane</keyword>
<feature type="transmembrane region" description="Helical" evidence="6">
    <location>
        <begin position="323"/>
        <end position="343"/>
    </location>
</feature>
<evidence type="ECO:0000313" key="9">
    <source>
        <dbReference type="Proteomes" id="UP000781932"/>
    </source>
</evidence>
<feature type="transmembrane region" description="Helical" evidence="6">
    <location>
        <begin position="158"/>
        <end position="180"/>
    </location>
</feature>
<feature type="transmembrane region" description="Helical" evidence="6">
    <location>
        <begin position="94"/>
        <end position="112"/>
    </location>
</feature>
<evidence type="ECO:0000259" key="7">
    <source>
        <dbReference type="PROSITE" id="PS50850"/>
    </source>
</evidence>
<comment type="subcellular location">
    <subcellularLocation>
        <location evidence="1">Membrane</location>
        <topology evidence="1">Multi-pass membrane protein</topology>
    </subcellularLocation>
</comment>
<keyword evidence="4 6" id="KW-1133">Transmembrane helix</keyword>
<protein>
    <submittedName>
        <fullName evidence="8">Pantothenate transporter liz1</fullName>
    </submittedName>
</protein>
<comment type="caution">
    <text evidence="8">The sequence shown here is derived from an EMBL/GenBank/DDBJ whole genome shotgun (WGS) entry which is preliminary data.</text>
</comment>
<dbReference type="InterPro" id="IPR036259">
    <property type="entry name" value="MFS_trans_sf"/>
</dbReference>
<dbReference type="Proteomes" id="UP000781932">
    <property type="component" value="Unassembled WGS sequence"/>
</dbReference>